<feature type="domain" description="CARD" evidence="4">
    <location>
        <begin position="1084"/>
        <end position="1152"/>
    </location>
</feature>
<dbReference type="Gene3D" id="3.30.70.1390">
    <property type="entry name" value="ROC domain from the Parkinson's disease-associated leucine-rich repeat kinase 2"/>
    <property type="match status" value="1"/>
</dbReference>
<dbReference type="InterPro" id="IPR032171">
    <property type="entry name" value="COR-A"/>
</dbReference>
<dbReference type="SMART" id="SM00005">
    <property type="entry name" value="DEATH"/>
    <property type="match status" value="1"/>
</dbReference>
<evidence type="ECO:0000256" key="1">
    <source>
        <dbReference type="ARBA" id="ARBA00022737"/>
    </source>
</evidence>
<keyword evidence="6" id="KW-1185">Reference proteome</keyword>
<evidence type="ECO:0000313" key="6">
    <source>
        <dbReference type="Proteomes" id="UP000507470"/>
    </source>
</evidence>
<feature type="domain" description="Death" evidence="3">
    <location>
        <begin position="888"/>
        <end position="970"/>
    </location>
</feature>
<dbReference type="Gene3D" id="1.10.533.10">
    <property type="entry name" value="Death Domain, Fas"/>
    <property type="match status" value="3"/>
</dbReference>
<reference evidence="5 6" key="1">
    <citation type="submission" date="2020-06" db="EMBL/GenBank/DDBJ databases">
        <authorList>
            <person name="Li R."/>
            <person name="Bekaert M."/>
        </authorList>
    </citation>
    <scope>NUCLEOTIDE SEQUENCE [LARGE SCALE GENOMIC DNA]</scope>
    <source>
        <strain evidence="6">wild</strain>
    </source>
</reference>
<dbReference type="PANTHER" id="PTHR47679">
    <property type="entry name" value="PROTEIN TORNADO 1"/>
    <property type="match status" value="1"/>
</dbReference>
<dbReference type="Proteomes" id="UP000507470">
    <property type="component" value="Unassembled WGS sequence"/>
</dbReference>
<dbReference type="SUPFAM" id="SSF52540">
    <property type="entry name" value="P-loop containing nucleoside triphosphate hydrolases"/>
    <property type="match status" value="1"/>
</dbReference>
<dbReference type="InterPro" id="IPR001315">
    <property type="entry name" value="CARD"/>
</dbReference>
<dbReference type="InterPro" id="IPR027417">
    <property type="entry name" value="P-loop_NTPase"/>
</dbReference>
<dbReference type="CDD" id="cd01670">
    <property type="entry name" value="Death"/>
    <property type="match status" value="1"/>
</dbReference>
<sequence length="1181" mass="136523">MSNEKIYSIPFDIQKQEKLVGPTDEIQIFSDKEFKDLLKSGAYKCYWNRIFLTGPFGVGKTALAKILVGEEVPEQRESTDGIWIYIGRAGMDIQERRWIFLQKGTILNATVQSYMRSTEITDPFSEEMIDSVAENSGEETTDLAALTPDDKITHPGAGKSIEEITEPGGAESSYSIQHEDKKKSKFKSFLSIPKFIQKAFKGKRTSNDKTESARMEGTTSDDDVTVIDMSEDDIFRLLRSECTKGNYEMVIVPIDLWDFGGQKIYQMTHQLFITSRGTFLLIFNGSKAINEEIPDYTELPGCENQRNTAVYLVHWVNSILTYCKTLTENEEYPKIQFVATHKDQVKGDVDEQRCSLENSIEELFQYHGGKKHLQYKPLIFVDARNKEDEELATLRKQLVDVALDHPRCGELMPTKFVPLELQLAKMVEESKKILTMDELNDINKHNEQSALTPNQLKKFLKVNHALGKLIYFDEAGLRDNVIIDPVFLVDVLRSIVTDEQFWPEHLLEILKALKESGKLYIQDLFEIWKQKCFREISHHKDYMVEMLVHLDIICRQKDDEDGSDFFLVPCMISTKREDTQQLELDRSIHLAFRFKEEVVPPAILYRFIATFISMWKLRVSASSSRLMIFTDSADVTIDRYHDMRFDIQGNRFIVSLTHKENKISIVPTIASTAQECLTHAITNISNFYFSVSEDSDCTRDLPFNIQIGIVCGTDLCFFDHTLSDNMHKEEWTCPYHNRKHKTNVVSKWFADKIHTEDDRCPDDCSGKNIFSDGLDKVWLERWPEDKYLGRLASKMTSSDTRKIYMRLKEKEPALSWEIINEESDQRGRFDIKMYALYDWKKSTECPSFKQLERSLKDENLDIHKLCQISREVQKELDQPKERLILRPTISNIQKLPDHIGNQTFQLGIELGFSVVKMEQIERKHVRNLRGQTEEVLNTWRRLPDATYEVLAKALYRLDLSSVLSYLTYEVGLERHIEERIIHDILISQILDYMMTHLVISSDDRRRIEHHAGQDDQNKALLEVVNKRGGPTHSVFVDALRTSGYTDIANAFKSKSQEEFSRTASIYSENKGLSEWTVPVYRVRLQKNYSKIINSIQHEKIVDHLISCEVLTIADSQMINACPAQIQKNRKLMDILLHGSEHGFMDFLKALRKDPVYTGLADEIENTTVASRDIATIQSSYI</sequence>
<dbReference type="InterPro" id="IPR011029">
    <property type="entry name" value="DEATH-like_dom_sf"/>
</dbReference>
<evidence type="ECO:0000256" key="2">
    <source>
        <dbReference type="SAM" id="MobiDB-lite"/>
    </source>
</evidence>
<dbReference type="InterPro" id="IPR000488">
    <property type="entry name" value="Death_dom"/>
</dbReference>
<feature type="region of interest" description="Disordered" evidence="2">
    <location>
        <begin position="148"/>
        <end position="177"/>
    </location>
</feature>
<dbReference type="CDD" id="cd01671">
    <property type="entry name" value="CARD"/>
    <property type="match status" value="2"/>
</dbReference>
<dbReference type="Pfam" id="PF00531">
    <property type="entry name" value="Death"/>
    <property type="match status" value="1"/>
</dbReference>
<accession>A0A6J8AD93</accession>
<evidence type="ECO:0000313" key="5">
    <source>
        <dbReference type="EMBL" id="CAC5365779.1"/>
    </source>
</evidence>
<dbReference type="PROSITE" id="PS50017">
    <property type="entry name" value="DEATH_DOMAIN"/>
    <property type="match status" value="1"/>
</dbReference>
<dbReference type="OrthoDB" id="6094217at2759"/>
<dbReference type="Pfam" id="PF16095">
    <property type="entry name" value="COR-A"/>
    <property type="match status" value="1"/>
</dbReference>
<dbReference type="PANTHER" id="PTHR47679:SF2">
    <property type="entry name" value="C-TERMINAL OF ROC (COR) DOMAIN-CONTAINING PROTEIN"/>
    <property type="match status" value="1"/>
</dbReference>
<dbReference type="InterPro" id="IPR036388">
    <property type="entry name" value="WH-like_DNA-bd_sf"/>
</dbReference>
<dbReference type="EMBL" id="CACVKT020001187">
    <property type="protein sequence ID" value="CAC5365779.1"/>
    <property type="molecule type" value="Genomic_DNA"/>
</dbReference>
<organism evidence="5 6">
    <name type="scientific">Mytilus coruscus</name>
    <name type="common">Sea mussel</name>
    <dbReference type="NCBI Taxonomy" id="42192"/>
    <lineage>
        <taxon>Eukaryota</taxon>
        <taxon>Metazoa</taxon>
        <taxon>Spiralia</taxon>
        <taxon>Lophotrochozoa</taxon>
        <taxon>Mollusca</taxon>
        <taxon>Bivalvia</taxon>
        <taxon>Autobranchia</taxon>
        <taxon>Pteriomorphia</taxon>
        <taxon>Mytilida</taxon>
        <taxon>Mytiloidea</taxon>
        <taxon>Mytilidae</taxon>
        <taxon>Mytilinae</taxon>
        <taxon>Mytilus</taxon>
    </lineage>
</organism>
<evidence type="ECO:0000259" key="3">
    <source>
        <dbReference type="PROSITE" id="PS50017"/>
    </source>
</evidence>
<proteinExistence type="predicted"/>
<dbReference type="GO" id="GO:0007165">
    <property type="term" value="P:signal transduction"/>
    <property type="evidence" value="ECO:0007669"/>
    <property type="project" value="InterPro"/>
</dbReference>
<dbReference type="PROSITE" id="PS50209">
    <property type="entry name" value="CARD"/>
    <property type="match status" value="2"/>
</dbReference>
<dbReference type="SUPFAM" id="SSF47986">
    <property type="entry name" value="DEATH domain"/>
    <property type="match status" value="3"/>
</dbReference>
<dbReference type="Pfam" id="PF00619">
    <property type="entry name" value="CARD"/>
    <property type="match status" value="2"/>
</dbReference>
<feature type="domain" description="CARD" evidence="4">
    <location>
        <begin position="972"/>
        <end position="1054"/>
    </location>
</feature>
<gene>
    <name evidence="5" type="ORF">MCOR_6320</name>
</gene>
<keyword evidence="1" id="KW-0677">Repeat</keyword>
<protein>
    <recommendedName>
        <fullName evidence="7">Death domain-containing protein</fullName>
    </recommendedName>
</protein>
<dbReference type="Gene3D" id="1.10.10.10">
    <property type="entry name" value="Winged helix-like DNA-binding domain superfamily/Winged helix DNA-binding domain"/>
    <property type="match status" value="1"/>
</dbReference>
<name>A0A6J8AD93_MYTCO</name>
<dbReference type="AlphaFoldDB" id="A0A6J8AD93"/>
<evidence type="ECO:0008006" key="7">
    <source>
        <dbReference type="Google" id="ProtNLM"/>
    </source>
</evidence>
<evidence type="ECO:0000259" key="4">
    <source>
        <dbReference type="PROSITE" id="PS50209"/>
    </source>
</evidence>
<dbReference type="GO" id="GO:0042981">
    <property type="term" value="P:regulation of apoptotic process"/>
    <property type="evidence" value="ECO:0007669"/>
    <property type="project" value="InterPro"/>
</dbReference>